<comment type="caution">
    <text evidence="7">The sequence shown here is derived from an EMBL/GenBank/DDBJ whole genome shotgun (WGS) entry which is preliminary data.</text>
</comment>
<sequence>MWMALTTSDQDEVQLLGRIAAGDKHAFEALYRAYFPRLSRFIGRMTRSAPLIEEVVNDTMLVVWQKAASFDGSCKPSTWVFAIAYRKTLKGLKASDEPIESDAALYEDEAGNQPEQAFGRQQLQHTVAAALDQLPVAQRAVMVLTYYHDMAYADIADIVECPLNTVKTRMFHARHRLKDLLWNERESSQ</sequence>
<dbReference type="InterPro" id="IPR013249">
    <property type="entry name" value="RNA_pol_sigma70_r4_t2"/>
</dbReference>
<keyword evidence="3" id="KW-0731">Sigma factor</keyword>
<dbReference type="Pfam" id="PF08281">
    <property type="entry name" value="Sigma70_r4_2"/>
    <property type="match status" value="1"/>
</dbReference>
<evidence type="ECO:0000259" key="5">
    <source>
        <dbReference type="Pfam" id="PF04542"/>
    </source>
</evidence>
<dbReference type="CDD" id="cd06171">
    <property type="entry name" value="Sigma70_r4"/>
    <property type="match status" value="1"/>
</dbReference>
<reference evidence="8" key="2">
    <citation type="submission" date="2023-07" db="EMBL/GenBank/DDBJ databases">
        <title>Duganella aceri sp. nov., isolated from tree sap.</title>
        <authorList>
            <person name="Kim I.S."/>
        </authorList>
    </citation>
    <scope>NUCLEOTIDE SEQUENCE [LARGE SCALE GENOMIC DNA]</scope>
    <source>
        <strain evidence="8">SAP-35</strain>
    </source>
</reference>
<accession>A0ABX0FKI7</accession>
<reference evidence="7 8" key="1">
    <citation type="submission" date="2020-01" db="EMBL/GenBank/DDBJ databases">
        <authorList>
            <person name="Lee S.D."/>
        </authorList>
    </citation>
    <scope>NUCLEOTIDE SEQUENCE [LARGE SCALE GENOMIC DNA]</scope>
    <source>
        <strain evidence="7 8">SAP-35</strain>
    </source>
</reference>
<comment type="similarity">
    <text evidence="1">Belongs to the sigma-70 factor family. ECF subfamily.</text>
</comment>
<protein>
    <submittedName>
        <fullName evidence="7">Sigma-70 family RNA polymerase sigma factor</fullName>
    </submittedName>
</protein>
<feature type="domain" description="RNA polymerase sigma-70 region 2" evidence="5">
    <location>
        <begin position="30"/>
        <end position="93"/>
    </location>
</feature>
<evidence type="ECO:0000313" key="8">
    <source>
        <dbReference type="Proteomes" id="UP000666369"/>
    </source>
</evidence>
<evidence type="ECO:0000256" key="1">
    <source>
        <dbReference type="ARBA" id="ARBA00010641"/>
    </source>
</evidence>
<dbReference type="NCBIfam" id="TIGR02937">
    <property type="entry name" value="sigma70-ECF"/>
    <property type="match status" value="1"/>
</dbReference>
<gene>
    <name evidence="7" type="ORF">GW587_12345</name>
</gene>
<keyword evidence="2" id="KW-0805">Transcription regulation</keyword>
<dbReference type="EMBL" id="JAADJT010000005">
    <property type="protein sequence ID" value="NGZ85040.1"/>
    <property type="molecule type" value="Genomic_DNA"/>
</dbReference>
<dbReference type="InterPro" id="IPR036388">
    <property type="entry name" value="WH-like_DNA-bd_sf"/>
</dbReference>
<dbReference type="PANTHER" id="PTHR43133:SF32">
    <property type="entry name" value="BLR3042 PROTEIN"/>
    <property type="match status" value="1"/>
</dbReference>
<evidence type="ECO:0000256" key="4">
    <source>
        <dbReference type="ARBA" id="ARBA00023163"/>
    </source>
</evidence>
<dbReference type="Gene3D" id="1.10.10.10">
    <property type="entry name" value="Winged helix-like DNA-binding domain superfamily/Winged helix DNA-binding domain"/>
    <property type="match status" value="1"/>
</dbReference>
<evidence type="ECO:0000313" key="7">
    <source>
        <dbReference type="EMBL" id="NGZ85040.1"/>
    </source>
</evidence>
<dbReference type="PANTHER" id="PTHR43133">
    <property type="entry name" value="RNA POLYMERASE ECF-TYPE SIGMA FACTO"/>
    <property type="match status" value="1"/>
</dbReference>
<organism evidence="7 8">
    <name type="scientific">Duganella aceris</name>
    <dbReference type="NCBI Taxonomy" id="2703883"/>
    <lineage>
        <taxon>Bacteria</taxon>
        <taxon>Pseudomonadati</taxon>
        <taxon>Pseudomonadota</taxon>
        <taxon>Betaproteobacteria</taxon>
        <taxon>Burkholderiales</taxon>
        <taxon>Oxalobacteraceae</taxon>
        <taxon>Telluria group</taxon>
        <taxon>Duganella</taxon>
    </lineage>
</organism>
<name>A0ABX0FKI7_9BURK</name>
<evidence type="ECO:0000256" key="3">
    <source>
        <dbReference type="ARBA" id="ARBA00023082"/>
    </source>
</evidence>
<dbReference type="InterPro" id="IPR007627">
    <property type="entry name" value="RNA_pol_sigma70_r2"/>
</dbReference>
<dbReference type="SUPFAM" id="SSF88659">
    <property type="entry name" value="Sigma3 and sigma4 domains of RNA polymerase sigma factors"/>
    <property type="match status" value="1"/>
</dbReference>
<dbReference type="Proteomes" id="UP000666369">
    <property type="component" value="Unassembled WGS sequence"/>
</dbReference>
<evidence type="ECO:0000256" key="2">
    <source>
        <dbReference type="ARBA" id="ARBA00023015"/>
    </source>
</evidence>
<dbReference type="Gene3D" id="1.10.1740.10">
    <property type="match status" value="1"/>
</dbReference>
<keyword evidence="8" id="KW-1185">Reference proteome</keyword>
<feature type="domain" description="RNA polymerase sigma factor 70 region 4 type 2" evidence="6">
    <location>
        <begin position="127"/>
        <end position="177"/>
    </location>
</feature>
<dbReference type="InterPro" id="IPR014284">
    <property type="entry name" value="RNA_pol_sigma-70_dom"/>
</dbReference>
<evidence type="ECO:0000259" key="6">
    <source>
        <dbReference type="Pfam" id="PF08281"/>
    </source>
</evidence>
<keyword evidence="4" id="KW-0804">Transcription</keyword>
<dbReference type="Pfam" id="PF04542">
    <property type="entry name" value="Sigma70_r2"/>
    <property type="match status" value="1"/>
</dbReference>
<dbReference type="InterPro" id="IPR013324">
    <property type="entry name" value="RNA_pol_sigma_r3/r4-like"/>
</dbReference>
<dbReference type="InterPro" id="IPR039425">
    <property type="entry name" value="RNA_pol_sigma-70-like"/>
</dbReference>
<proteinExistence type="inferred from homology"/>
<dbReference type="InterPro" id="IPR013325">
    <property type="entry name" value="RNA_pol_sigma_r2"/>
</dbReference>
<dbReference type="SUPFAM" id="SSF88946">
    <property type="entry name" value="Sigma2 domain of RNA polymerase sigma factors"/>
    <property type="match status" value="1"/>
</dbReference>